<dbReference type="AlphaFoldDB" id="A0A848DMK3"/>
<evidence type="ECO:0000313" key="1">
    <source>
        <dbReference type="EMBL" id="NMH93726.1"/>
    </source>
</evidence>
<dbReference type="Proteomes" id="UP000586918">
    <property type="component" value="Unassembled WGS sequence"/>
</dbReference>
<evidence type="ECO:0008006" key="3">
    <source>
        <dbReference type="Google" id="ProtNLM"/>
    </source>
</evidence>
<proteinExistence type="predicted"/>
<gene>
    <name evidence="1" type="ORF">HF519_19530</name>
</gene>
<keyword evidence="2" id="KW-1185">Reference proteome</keyword>
<accession>A0A848DMK3</accession>
<dbReference type="EMBL" id="JAAXKZ010000079">
    <property type="protein sequence ID" value="NMH93726.1"/>
    <property type="molecule type" value="Genomic_DNA"/>
</dbReference>
<sequence length="57" mass="5025">MGGTGSTHAGATRAGAPGPTGAGDAFDAGLLVAWLGGAGPAAARCAGCDAGARAVAG</sequence>
<dbReference type="InterPro" id="IPR029056">
    <property type="entry name" value="Ribokinase-like"/>
</dbReference>
<organism evidence="1 2">
    <name type="scientific">Pseudonocardia bannensis</name>
    <dbReference type="NCBI Taxonomy" id="630973"/>
    <lineage>
        <taxon>Bacteria</taxon>
        <taxon>Bacillati</taxon>
        <taxon>Actinomycetota</taxon>
        <taxon>Actinomycetes</taxon>
        <taxon>Pseudonocardiales</taxon>
        <taxon>Pseudonocardiaceae</taxon>
        <taxon>Pseudonocardia</taxon>
    </lineage>
</organism>
<protein>
    <recommendedName>
        <fullName evidence="3">Carbohydrate kinase PfkB domain-containing protein</fullName>
    </recommendedName>
</protein>
<name>A0A848DMK3_9PSEU</name>
<comment type="caution">
    <text evidence="1">The sequence shown here is derived from an EMBL/GenBank/DDBJ whole genome shotgun (WGS) entry which is preliminary data.</text>
</comment>
<evidence type="ECO:0000313" key="2">
    <source>
        <dbReference type="Proteomes" id="UP000586918"/>
    </source>
</evidence>
<dbReference type="SUPFAM" id="SSF53613">
    <property type="entry name" value="Ribokinase-like"/>
    <property type="match status" value="1"/>
</dbReference>
<reference evidence="1 2" key="1">
    <citation type="submission" date="2020-04" db="EMBL/GenBank/DDBJ databases">
        <authorList>
            <person name="Klaysubun C."/>
            <person name="Duangmal K."/>
            <person name="Lipun K."/>
        </authorList>
    </citation>
    <scope>NUCLEOTIDE SEQUENCE [LARGE SCALE GENOMIC DNA]</scope>
    <source>
        <strain evidence="1 2">DSM 45300</strain>
    </source>
</reference>